<comment type="caution">
    <text evidence="1">The sequence shown here is derived from an EMBL/GenBank/DDBJ whole genome shotgun (WGS) entry which is preliminary data.</text>
</comment>
<gene>
    <name evidence="1" type="ORF">MLD38_015344</name>
</gene>
<keyword evidence="2" id="KW-1185">Reference proteome</keyword>
<reference evidence="2" key="1">
    <citation type="journal article" date="2023" name="Front. Plant Sci.">
        <title>Chromosomal-level genome assembly of Melastoma candidum provides insights into trichome evolution.</title>
        <authorList>
            <person name="Zhong Y."/>
            <person name="Wu W."/>
            <person name="Sun C."/>
            <person name="Zou P."/>
            <person name="Liu Y."/>
            <person name="Dai S."/>
            <person name="Zhou R."/>
        </authorList>
    </citation>
    <scope>NUCLEOTIDE SEQUENCE [LARGE SCALE GENOMIC DNA]</scope>
</reference>
<sequence>MHGLSPTVSTPTSAPDVTPLPSSVERLLRDICVAQNQLPADRPARQALSLLGEEAAVNLLTTISRCTIKRSLSAYILFMFPKRSKQARCSSDSSPSVARYGARTFSSPPPPHEMSPPSRSLDEFLPLQLESGSGEGISAQLRALNELEFRKAFLILSYIGEKKLEDVFTADDIRQLRDFKMIDFEAQVWSSCCLGSVKRENRQQYADWDLGRTHIYHCHVSGDGSCSFKGPFLSQTRTLLQKQLGDENVLLVKLAQDENCHDNAAVGSRGSLDSFREIAKKGICIGLRRFQFFVFKDGGKEEKKRDPTSSPVKCYFVCLEHSKVAANRTIQQARSLFMHAHTVSSISCYMIRFSLILSKTITLDIDLSKVNILKEDDVRCKGEMGNDLFDETGKPLIHTDGTGYVSLDIALRCPGNVFKGICRTEEIIEKFRAGNVPELNLEYSVTEPPLLIQFRMFFRGSAVKGTFLVNKNLEKNTIVIRPSMIKVEEDPRLAGLETVNSLEIVTTSNKPKAAYLSRTLIALLNYGGVPDKFFSELVENALGDDKVVLKKKRAALRVLVSYGDMDAFIGARMLLSGIPLDEPYLQMYLSSLMKRGRRLLSVGRIPISDSYYLMGTADPTGKLRSDEVCIILDNGQISGDVLVYRNPGLHFGDIHVLKAKYVEELESVVGNSKYAIFFPVSGPRSLADEMGSGDFDGDMYWISRNPQLLKYFKPNKPWISASTPSSLQCVKPSDLSDDELENNLIDLWLTTRFQPSYTVGTAADSWQALMDRLLVLGPDCADERSRLEKNLCQLVDIYYNALDAPKKSGTKIEVPQHLKAQVFPHYMGKDPAFSYSSSSILGSIYDSVMSYQTEDLPTEEITKLPCFTVDVPEECMRVWQQNYKDYRQEMTVALDQRGKGTDDLPDEVIKKYKQLLYGAAEFEDSPRKLEDIFNDAVAIYNVTYDHARQWGRTGSCGFAWKVAGTPLCMLYRFRERERSISVLKEIF</sequence>
<evidence type="ECO:0000313" key="1">
    <source>
        <dbReference type="EMBL" id="KAI4377766.1"/>
    </source>
</evidence>
<evidence type="ECO:0000313" key="2">
    <source>
        <dbReference type="Proteomes" id="UP001057402"/>
    </source>
</evidence>
<dbReference type="Proteomes" id="UP001057402">
    <property type="component" value="Chromosome 4"/>
</dbReference>
<protein>
    <submittedName>
        <fullName evidence="1">Uncharacterized protein</fullName>
    </submittedName>
</protein>
<accession>A0ACB9RIW5</accession>
<organism evidence="1 2">
    <name type="scientific">Melastoma candidum</name>
    <dbReference type="NCBI Taxonomy" id="119954"/>
    <lineage>
        <taxon>Eukaryota</taxon>
        <taxon>Viridiplantae</taxon>
        <taxon>Streptophyta</taxon>
        <taxon>Embryophyta</taxon>
        <taxon>Tracheophyta</taxon>
        <taxon>Spermatophyta</taxon>
        <taxon>Magnoliopsida</taxon>
        <taxon>eudicotyledons</taxon>
        <taxon>Gunneridae</taxon>
        <taxon>Pentapetalae</taxon>
        <taxon>rosids</taxon>
        <taxon>malvids</taxon>
        <taxon>Myrtales</taxon>
        <taxon>Melastomataceae</taxon>
        <taxon>Melastomatoideae</taxon>
        <taxon>Melastomateae</taxon>
        <taxon>Melastoma</taxon>
    </lineage>
</organism>
<name>A0ACB9RIW5_9MYRT</name>
<dbReference type="EMBL" id="CM042883">
    <property type="protein sequence ID" value="KAI4377766.1"/>
    <property type="molecule type" value="Genomic_DNA"/>
</dbReference>
<proteinExistence type="predicted"/>